<keyword evidence="12" id="KW-1185">Reference proteome</keyword>
<dbReference type="EMBL" id="BMFR01000011">
    <property type="protein sequence ID" value="GGG79540.1"/>
    <property type="molecule type" value="Genomic_DNA"/>
</dbReference>
<dbReference type="InterPro" id="IPR048714">
    <property type="entry name" value="DpiA-like_HTH"/>
</dbReference>
<dbReference type="PIRSF" id="PIRSF006171">
    <property type="entry name" value="RR_citrat_malat"/>
    <property type="match status" value="1"/>
</dbReference>
<dbReference type="Proteomes" id="UP000622860">
    <property type="component" value="Unassembled WGS sequence"/>
</dbReference>
<evidence type="ECO:0000259" key="10">
    <source>
        <dbReference type="PROSITE" id="PS50110"/>
    </source>
</evidence>
<keyword evidence="8" id="KW-0804">Transcription</keyword>
<dbReference type="InterPro" id="IPR024187">
    <property type="entry name" value="Sig_transdc_resp-reg_cit/mal"/>
</dbReference>
<dbReference type="SMART" id="SM00448">
    <property type="entry name" value="REC"/>
    <property type="match status" value="1"/>
</dbReference>
<evidence type="ECO:0000256" key="9">
    <source>
        <dbReference type="PROSITE-ProRule" id="PRU00169"/>
    </source>
</evidence>
<evidence type="ECO:0000256" key="8">
    <source>
        <dbReference type="ARBA" id="ARBA00023163"/>
    </source>
</evidence>
<organism evidence="11 12">
    <name type="scientific">Virgibacillus oceani</name>
    <dbReference type="NCBI Taxonomy" id="1479511"/>
    <lineage>
        <taxon>Bacteria</taxon>
        <taxon>Bacillati</taxon>
        <taxon>Bacillota</taxon>
        <taxon>Bacilli</taxon>
        <taxon>Bacillales</taxon>
        <taxon>Bacillaceae</taxon>
        <taxon>Virgibacillus</taxon>
    </lineage>
</organism>
<gene>
    <name evidence="11" type="ORF">GCM10011398_26110</name>
</gene>
<evidence type="ECO:0000256" key="5">
    <source>
        <dbReference type="ARBA" id="ARBA00023015"/>
    </source>
</evidence>
<dbReference type="PANTHER" id="PTHR45526:SF6">
    <property type="entry name" value="TRANSCRIPTIONAL REGULATORY PROTEIN CITT"/>
    <property type="match status" value="1"/>
</dbReference>
<evidence type="ECO:0000256" key="4">
    <source>
        <dbReference type="ARBA" id="ARBA00023012"/>
    </source>
</evidence>
<evidence type="ECO:0000313" key="11">
    <source>
        <dbReference type="EMBL" id="GGG79540.1"/>
    </source>
</evidence>
<protein>
    <submittedName>
        <fullName evidence="11">Response regulator</fullName>
    </submittedName>
</protein>
<dbReference type="Gene3D" id="3.40.50.2300">
    <property type="match status" value="1"/>
</dbReference>
<evidence type="ECO:0000256" key="6">
    <source>
        <dbReference type="ARBA" id="ARBA00023125"/>
    </source>
</evidence>
<dbReference type="GO" id="GO:0003700">
    <property type="term" value="F:DNA-binding transcription factor activity"/>
    <property type="evidence" value="ECO:0007669"/>
    <property type="project" value="InterPro"/>
</dbReference>
<reference evidence="11" key="2">
    <citation type="submission" date="2020-09" db="EMBL/GenBank/DDBJ databases">
        <authorList>
            <person name="Sun Q."/>
            <person name="Zhou Y."/>
        </authorList>
    </citation>
    <scope>NUCLEOTIDE SEQUENCE</scope>
    <source>
        <strain evidence="11">CGMCC 1.12754</strain>
    </source>
</reference>
<evidence type="ECO:0000256" key="1">
    <source>
        <dbReference type="ARBA" id="ARBA00004496"/>
    </source>
</evidence>
<dbReference type="SUPFAM" id="SSF52172">
    <property type="entry name" value="CheY-like"/>
    <property type="match status" value="1"/>
</dbReference>
<keyword evidence="2" id="KW-0963">Cytoplasm</keyword>
<dbReference type="Pfam" id="PF20714">
    <property type="entry name" value="HTH_64"/>
    <property type="match status" value="1"/>
</dbReference>
<accession>A0A917M611</accession>
<keyword evidence="5" id="KW-0805">Transcription regulation</keyword>
<evidence type="ECO:0000256" key="3">
    <source>
        <dbReference type="ARBA" id="ARBA00022553"/>
    </source>
</evidence>
<reference evidence="11" key="1">
    <citation type="journal article" date="2014" name="Int. J. Syst. Evol. Microbiol.">
        <title>Complete genome sequence of Corynebacterium casei LMG S-19264T (=DSM 44701T), isolated from a smear-ripened cheese.</title>
        <authorList>
            <consortium name="US DOE Joint Genome Institute (JGI-PGF)"/>
            <person name="Walter F."/>
            <person name="Albersmeier A."/>
            <person name="Kalinowski J."/>
            <person name="Ruckert C."/>
        </authorList>
    </citation>
    <scope>NUCLEOTIDE SEQUENCE</scope>
    <source>
        <strain evidence="11">CGMCC 1.12754</strain>
    </source>
</reference>
<feature type="domain" description="Response regulatory" evidence="10">
    <location>
        <begin position="3"/>
        <end position="119"/>
    </location>
</feature>
<feature type="modified residue" description="4-aspartylphosphate" evidence="9">
    <location>
        <position position="54"/>
    </location>
</feature>
<dbReference type="AlphaFoldDB" id="A0A917M611"/>
<dbReference type="PROSITE" id="PS50110">
    <property type="entry name" value="RESPONSE_REGULATORY"/>
    <property type="match status" value="1"/>
</dbReference>
<evidence type="ECO:0000256" key="7">
    <source>
        <dbReference type="ARBA" id="ARBA00023159"/>
    </source>
</evidence>
<dbReference type="InterPro" id="IPR011006">
    <property type="entry name" value="CheY-like_superfamily"/>
</dbReference>
<dbReference type="GO" id="GO:0000156">
    <property type="term" value="F:phosphorelay response regulator activity"/>
    <property type="evidence" value="ECO:0007669"/>
    <property type="project" value="TreeGrafter"/>
</dbReference>
<evidence type="ECO:0000313" key="12">
    <source>
        <dbReference type="Proteomes" id="UP000622860"/>
    </source>
</evidence>
<dbReference type="GO" id="GO:0005737">
    <property type="term" value="C:cytoplasm"/>
    <property type="evidence" value="ECO:0007669"/>
    <property type="project" value="UniProtKB-SubCell"/>
</dbReference>
<dbReference type="RefSeq" id="WP_188455824.1">
    <property type="nucleotide sequence ID" value="NZ_BMFR01000011.1"/>
</dbReference>
<dbReference type="InterPro" id="IPR001789">
    <property type="entry name" value="Sig_transdc_resp-reg_receiver"/>
</dbReference>
<comment type="subcellular location">
    <subcellularLocation>
        <location evidence="1">Cytoplasm</location>
    </subcellularLocation>
</comment>
<proteinExistence type="predicted"/>
<dbReference type="GO" id="GO:0003677">
    <property type="term" value="F:DNA binding"/>
    <property type="evidence" value="ECO:0007669"/>
    <property type="project" value="UniProtKB-KW"/>
</dbReference>
<keyword evidence="7" id="KW-0010">Activator</keyword>
<sequence length="228" mass="25632">MIHVVIAEDDFRVAGIHEKFLTDISEINIVGKALNGKDTLKLIQEEPVDLVLLDIYMPDVLGTELISDIRKVNARTDIIMISAATEKEMIEQSIRNGIFDYIIKPVEMKRFIATIEKYKQTKRSFDGKQEIDQSFLDAYFGYSNAGMASVKQTPKGIDPLTLEKVRGYLASGEGGITAEEMGTRIGASRTTARRYLEYLISVGEGTAELEYGIVGRPERRYRIRVKTS</sequence>
<evidence type="ECO:0000256" key="2">
    <source>
        <dbReference type="ARBA" id="ARBA00022490"/>
    </source>
</evidence>
<dbReference type="InterPro" id="IPR051271">
    <property type="entry name" value="2C-system_Tx_regulators"/>
</dbReference>
<name>A0A917M611_9BACI</name>
<keyword evidence="6" id="KW-0238">DNA-binding</keyword>
<dbReference type="PANTHER" id="PTHR45526">
    <property type="entry name" value="TRANSCRIPTIONAL REGULATORY PROTEIN DPIA"/>
    <property type="match status" value="1"/>
</dbReference>
<comment type="caution">
    <text evidence="11">The sequence shown here is derived from an EMBL/GenBank/DDBJ whole genome shotgun (WGS) entry which is preliminary data.</text>
</comment>
<dbReference type="Pfam" id="PF00072">
    <property type="entry name" value="Response_reg"/>
    <property type="match status" value="1"/>
</dbReference>
<keyword evidence="3 9" id="KW-0597">Phosphoprotein</keyword>
<keyword evidence="4" id="KW-0902">Two-component regulatory system</keyword>